<accession>A0A9N9X8G6</accession>
<reference evidence="1" key="1">
    <citation type="submission" date="2022-01" db="EMBL/GenBank/DDBJ databases">
        <authorList>
            <person name="King R."/>
        </authorList>
    </citation>
    <scope>NUCLEOTIDE SEQUENCE</scope>
</reference>
<evidence type="ECO:0008006" key="3">
    <source>
        <dbReference type="Google" id="ProtNLM"/>
    </source>
</evidence>
<proteinExistence type="predicted"/>
<dbReference type="PANTHER" id="PTHR47027:SF20">
    <property type="entry name" value="REVERSE TRANSCRIPTASE-LIKE PROTEIN WITH RNA-DIRECTED DNA POLYMERASE DOMAIN"/>
    <property type="match status" value="1"/>
</dbReference>
<dbReference type="PANTHER" id="PTHR47027">
    <property type="entry name" value="REVERSE TRANSCRIPTASE DOMAIN-CONTAINING PROTEIN"/>
    <property type="match status" value="1"/>
</dbReference>
<protein>
    <recommendedName>
        <fullName evidence="3">Reverse transcriptase</fullName>
    </recommendedName>
</protein>
<organism evidence="1 2">
    <name type="scientific">Diabrotica balteata</name>
    <name type="common">Banded cucumber beetle</name>
    <dbReference type="NCBI Taxonomy" id="107213"/>
    <lineage>
        <taxon>Eukaryota</taxon>
        <taxon>Metazoa</taxon>
        <taxon>Ecdysozoa</taxon>
        <taxon>Arthropoda</taxon>
        <taxon>Hexapoda</taxon>
        <taxon>Insecta</taxon>
        <taxon>Pterygota</taxon>
        <taxon>Neoptera</taxon>
        <taxon>Endopterygota</taxon>
        <taxon>Coleoptera</taxon>
        <taxon>Polyphaga</taxon>
        <taxon>Cucujiformia</taxon>
        <taxon>Chrysomeloidea</taxon>
        <taxon>Chrysomelidae</taxon>
        <taxon>Galerucinae</taxon>
        <taxon>Diabroticina</taxon>
        <taxon>Diabroticites</taxon>
        <taxon>Diabrotica</taxon>
    </lineage>
</organism>
<dbReference type="AlphaFoldDB" id="A0A9N9X8G6"/>
<dbReference type="Proteomes" id="UP001153709">
    <property type="component" value="Chromosome 1"/>
</dbReference>
<gene>
    <name evidence="1" type="ORF">DIABBA_LOCUS195</name>
</gene>
<evidence type="ECO:0000313" key="2">
    <source>
        <dbReference type="Proteomes" id="UP001153709"/>
    </source>
</evidence>
<name>A0A9N9X8G6_DIABA</name>
<evidence type="ECO:0000313" key="1">
    <source>
        <dbReference type="EMBL" id="CAG9826046.1"/>
    </source>
</evidence>
<sequence length="117" mass="13412">METTEGIIVNEDDGIKVGDATLDRVKKLVYLGSNINESWDQTAEIKSRIEQARAAFVKMRNVLCSHDLSINLRVRMTSCYIFPVLLYGVEAWTLSEAILKRLTAFEMWVYRPLLKIS</sequence>
<dbReference type="OrthoDB" id="6766511at2759"/>
<keyword evidence="2" id="KW-1185">Reference proteome</keyword>
<dbReference type="EMBL" id="OU898276">
    <property type="protein sequence ID" value="CAG9826046.1"/>
    <property type="molecule type" value="Genomic_DNA"/>
</dbReference>